<proteinExistence type="predicted"/>
<accession>A0ABW7SHD0</accession>
<evidence type="ECO:0000313" key="3">
    <source>
        <dbReference type="Proteomes" id="UP001611075"/>
    </source>
</evidence>
<gene>
    <name evidence="2" type="ORF">ACH4OY_06210</name>
</gene>
<dbReference type="Proteomes" id="UP001611075">
    <property type="component" value="Unassembled WGS sequence"/>
</dbReference>
<dbReference type="EMBL" id="JBIRPU010000003">
    <property type="protein sequence ID" value="MFI0792281.1"/>
    <property type="molecule type" value="Genomic_DNA"/>
</dbReference>
<sequence length="55" mass="6314">MISNNEMIRIRRQMQRRIRDVVAERRRARQMEATTADLTGDPTDTRPGSSLSPTA</sequence>
<evidence type="ECO:0000313" key="2">
    <source>
        <dbReference type="EMBL" id="MFI0792281.1"/>
    </source>
</evidence>
<organism evidence="2 3">
    <name type="scientific">Micromonospora rubida</name>
    <dbReference type="NCBI Taxonomy" id="2697657"/>
    <lineage>
        <taxon>Bacteria</taxon>
        <taxon>Bacillati</taxon>
        <taxon>Actinomycetota</taxon>
        <taxon>Actinomycetes</taxon>
        <taxon>Micromonosporales</taxon>
        <taxon>Micromonosporaceae</taxon>
        <taxon>Micromonospora</taxon>
    </lineage>
</organism>
<dbReference type="RefSeq" id="WP_396676928.1">
    <property type="nucleotide sequence ID" value="NZ_JBIRPU010000003.1"/>
</dbReference>
<name>A0ABW7SHD0_9ACTN</name>
<feature type="region of interest" description="Disordered" evidence="1">
    <location>
        <begin position="24"/>
        <end position="55"/>
    </location>
</feature>
<protein>
    <submittedName>
        <fullName evidence="2">Uncharacterized protein</fullName>
    </submittedName>
</protein>
<feature type="compositionally biased region" description="Polar residues" evidence="1">
    <location>
        <begin position="46"/>
        <end position="55"/>
    </location>
</feature>
<comment type="caution">
    <text evidence="2">The sequence shown here is derived from an EMBL/GenBank/DDBJ whole genome shotgun (WGS) entry which is preliminary data.</text>
</comment>
<keyword evidence="3" id="KW-1185">Reference proteome</keyword>
<reference evidence="2 3" key="1">
    <citation type="submission" date="2024-10" db="EMBL/GenBank/DDBJ databases">
        <title>The Natural Products Discovery Center: Release of the First 8490 Sequenced Strains for Exploring Actinobacteria Biosynthetic Diversity.</title>
        <authorList>
            <person name="Kalkreuter E."/>
            <person name="Kautsar S.A."/>
            <person name="Yang D."/>
            <person name="Bader C.D."/>
            <person name="Teijaro C.N."/>
            <person name="Fluegel L."/>
            <person name="Davis C.M."/>
            <person name="Simpson J.R."/>
            <person name="Lauterbach L."/>
            <person name="Steele A.D."/>
            <person name="Gui C."/>
            <person name="Meng S."/>
            <person name="Li G."/>
            <person name="Viehrig K."/>
            <person name="Ye F."/>
            <person name="Su P."/>
            <person name="Kiefer A.F."/>
            <person name="Nichols A."/>
            <person name="Cepeda A.J."/>
            <person name="Yan W."/>
            <person name="Fan B."/>
            <person name="Jiang Y."/>
            <person name="Adhikari A."/>
            <person name="Zheng C.-J."/>
            <person name="Schuster L."/>
            <person name="Cowan T.M."/>
            <person name="Smanski M.J."/>
            <person name="Chevrette M.G."/>
            <person name="De Carvalho L.P.S."/>
            <person name="Shen B."/>
        </authorList>
    </citation>
    <scope>NUCLEOTIDE SEQUENCE [LARGE SCALE GENOMIC DNA]</scope>
    <source>
        <strain evidence="2 3">NPDC021253</strain>
    </source>
</reference>
<evidence type="ECO:0000256" key="1">
    <source>
        <dbReference type="SAM" id="MobiDB-lite"/>
    </source>
</evidence>